<proteinExistence type="inferred from homology"/>
<dbReference type="FunFam" id="3.20.20.20:FF:000006">
    <property type="entry name" value="Dihydropteroate synthase"/>
    <property type="match status" value="1"/>
</dbReference>
<comment type="cofactor">
    <cofactor evidence="2 13">
        <name>Mg(2+)</name>
        <dbReference type="ChEBI" id="CHEBI:18420"/>
    </cofactor>
</comment>
<dbReference type="PROSITE" id="PS00792">
    <property type="entry name" value="DHPS_1"/>
    <property type="match status" value="1"/>
</dbReference>
<evidence type="ECO:0000256" key="11">
    <source>
        <dbReference type="ARBA" id="ARBA00030193"/>
    </source>
</evidence>
<dbReference type="OrthoDB" id="9811744at2"/>
<keyword evidence="10 13" id="KW-0289">Folate biosynthesis</keyword>
<dbReference type="Gene3D" id="3.20.20.20">
    <property type="entry name" value="Dihydropteroate synthase-like"/>
    <property type="match status" value="1"/>
</dbReference>
<evidence type="ECO:0000256" key="7">
    <source>
        <dbReference type="ARBA" id="ARBA00022679"/>
    </source>
</evidence>
<evidence type="ECO:0000256" key="1">
    <source>
        <dbReference type="ARBA" id="ARBA00000012"/>
    </source>
</evidence>
<evidence type="ECO:0000313" key="16">
    <source>
        <dbReference type="Proteomes" id="UP000448943"/>
    </source>
</evidence>
<dbReference type="InterPro" id="IPR000489">
    <property type="entry name" value="Pterin-binding_dom"/>
</dbReference>
<reference evidence="15 16" key="1">
    <citation type="submission" date="2019-01" db="EMBL/GenBank/DDBJ databases">
        <title>Chengkuizengella sp. nov., isolated from deep-sea sediment of East Pacific Ocean.</title>
        <authorList>
            <person name="Yang J."/>
            <person name="Lai Q."/>
            <person name="Shao Z."/>
        </authorList>
    </citation>
    <scope>NUCLEOTIDE SEQUENCE [LARGE SCALE GENOMIC DNA]</scope>
    <source>
        <strain evidence="15 16">YPA3-1-1</strain>
    </source>
</reference>
<keyword evidence="8 13" id="KW-0479">Metal-binding</keyword>
<evidence type="ECO:0000256" key="12">
    <source>
        <dbReference type="ARBA" id="ARBA00053449"/>
    </source>
</evidence>
<evidence type="ECO:0000256" key="9">
    <source>
        <dbReference type="ARBA" id="ARBA00022842"/>
    </source>
</evidence>
<dbReference type="PROSITE" id="PS00793">
    <property type="entry name" value="DHPS_2"/>
    <property type="match status" value="1"/>
</dbReference>
<accession>A0A6N9Q7J1</accession>
<dbReference type="NCBIfam" id="TIGR01496">
    <property type="entry name" value="DHPS"/>
    <property type="match status" value="1"/>
</dbReference>
<keyword evidence="7 13" id="KW-0808">Transferase</keyword>
<evidence type="ECO:0000256" key="10">
    <source>
        <dbReference type="ARBA" id="ARBA00022909"/>
    </source>
</evidence>
<evidence type="ECO:0000256" key="3">
    <source>
        <dbReference type="ARBA" id="ARBA00004763"/>
    </source>
</evidence>
<evidence type="ECO:0000256" key="2">
    <source>
        <dbReference type="ARBA" id="ARBA00001946"/>
    </source>
</evidence>
<protein>
    <recommendedName>
        <fullName evidence="6 13">Dihydropteroate synthase</fullName>
        <shortName evidence="13">DHPS</shortName>
        <ecNumber evidence="5 13">2.5.1.15</ecNumber>
    </recommendedName>
    <alternativeName>
        <fullName evidence="11 13">Dihydropteroate pyrophosphorylase</fullName>
    </alternativeName>
</protein>
<dbReference type="PANTHER" id="PTHR20941:SF1">
    <property type="entry name" value="FOLIC ACID SYNTHESIS PROTEIN FOL1"/>
    <property type="match status" value="1"/>
</dbReference>
<dbReference type="PROSITE" id="PS50972">
    <property type="entry name" value="PTERIN_BINDING"/>
    <property type="match status" value="1"/>
</dbReference>
<dbReference type="UniPathway" id="UPA00077">
    <property type="reaction ID" value="UER00156"/>
</dbReference>
<comment type="function">
    <text evidence="12 13">Catalyzes the condensation of para-aminobenzoate (pABA) with 6-hydroxymethyl-7,8-dihydropterin diphosphate (DHPt-PP) to form 7,8-dihydropteroate (H2Pte), the immediate precursor of folate derivatives.</text>
</comment>
<dbReference type="RefSeq" id="WP_160647647.1">
    <property type="nucleotide sequence ID" value="NZ_SIJB01000042.1"/>
</dbReference>
<dbReference type="AlphaFoldDB" id="A0A6N9Q7J1"/>
<dbReference type="GO" id="GO:0046656">
    <property type="term" value="P:folic acid biosynthetic process"/>
    <property type="evidence" value="ECO:0007669"/>
    <property type="project" value="UniProtKB-KW"/>
</dbReference>
<keyword evidence="9 13" id="KW-0460">Magnesium</keyword>
<dbReference type="InterPro" id="IPR006390">
    <property type="entry name" value="DHP_synth_dom"/>
</dbReference>
<dbReference type="GO" id="GO:0005829">
    <property type="term" value="C:cytosol"/>
    <property type="evidence" value="ECO:0007669"/>
    <property type="project" value="TreeGrafter"/>
</dbReference>
<dbReference type="EC" id="2.5.1.15" evidence="5 13"/>
<dbReference type="InterPro" id="IPR011005">
    <property type="entry name" value="Dihydropteroate_synth-like_sf"/>
</dbReference>
<dbReference type="EMBL" id="SIJB01000042">
    <property type="protein sequence ID" value="NBI30837.1"/>
    <property type="molecule type" value="Genomic_DNA"/>
</dbReference>
<evidence type="ECO:0000259" key="14">
    <source>
        <dbReference type="PROSITE" id="PS50972"/>
    </source>
</evidence>
<evidence type="ECO:0000313" key="15">
    <source>
        <dbReference type="EMBL" id="NBI30837.1"/>
    </source>
</evidence>
<evidence type="ECO:0000256" key="8">
    <source>
        <dbReference type="ARBA" id="ARBA00022723"/>
    </source>
</evidence>
<dbReference type="CDD" id="cd00739">
    <property type="entry name" value="DHPS"/>
    <property type="match status" value="1"/>
</dbReference>
<organism evidence="15 16">
    <name type="scientific">Chengkuizengella marina</name>
    <dbReference type="NCBI Taxonomy" id="2507566"/>
    <lineage>
        <taxon>Bacteria</taxon>
        <taxon>Bacillati</taxon>
        <taxon>Bacillota</taxon>
        <taxon>Bacilli</taxon>
        <taxon>Bacillales</taxon>
        <taxon>Paenibacillaceae</taxon>
        <taxon>Chengkuizengella</taxon>
    </lineage>
</organism>
<dbReference type="Proteomes" id="UP000448943">
    <property type="component" value="Unassembled WGS sequence"/>
</dbReference>
<sequence length="288" mass="31980">MRRNLFISRSRPQVASRKLNCKDRSITLGEKTLIMGILNVTPDSFSDGGKYISEETAVERALKMIEEGADIIDVGGESTRPNAEAVHVNEELQRVIPIIETLKDVIHVPISIDTYKAEVADKALNAGAHIVNDVWGLKKDRDMASVIAKHQCPVIIMHNRNEIGYDHFIQDVIFDLHESINIAHQAGIKNEQIILDPGIGFAKTSDENLILMNHLSDIVSIGYPVLLGTSRKSMIRNVLDLPSTDVVEGTATTIVYGMMQGCQIVRVHDIKEMKRVTTMTDAMLLKSD</sequence>
<evidence type="ECO:0000256" key="5">
    <source>
        <dbReference type="ARBA" id="ARBA00012458"/>
    </source>
</evidence>
<dbReference type="GO" id="GO:0046872">
    <property type="term" value="F:metal ion binding"/>
    <property type="evidence" value="ECO:0007669"/>
    <property type="project" value="UniProtKB-KW"/>
</dbReference>
<dbReference type="InterPro" id="IPR045031">
    <property type="entry name" value="DHP_synth-like"/>
</dbReference>
<feature type="domain" description="Pterin-binding" evidence="14">
    <location>
        <begin position="32"/>
        <end position="278"/>
    </location>
</feature>
<dbReference type="GO" id="GO:0004156">
    <property type="term" value="F:dihydropteroate synthase activity"/>
    <property type="evidence" value="ECO:0007669"/>
    <property type="project" value="UniProtKB-EC"/>
</dbReference>
<evidence type="ECO:0000256" key="6">
    <source>
        <dbReference type="ARBA" id="ARBA00016919"/>
    </source>
</evidence>
<comment type="catalytic activity">
    <reaction evidence="1">
        <text>(7,8-dihydropterin-6-yl)methyl diphosphate + 4-aminobenzoate = 7,8-dihydropteroate + diphosphate</text>
        <dbReference type="Rhea" id="RHEA:19949"/>
        <dbReference type="ChEBI" id="CHEBI:17836"/>
        <dbReference type="ChEBI" id="CHEBI:17839"/>
        <dbReference type="ChEBI" id="CHEBI:33019"/>
        <dbReference type="ChEBI" id="CHEBI:72950"/>
        <dbReference type="EC" id="2.5.1.15"/>
    </reaction>
</comment>
<name>A0A6N9Q7J1_9BACL</name>
<comment type="similarity">
    <text evidence="4 13">Belongs to the DHPS family.</text>
</comment>
<evidence type="ECO:0000256" key="13">
    <source>
        <dbReference type="RuleBase" id="RU361205"/>
    </source>
</evidence>
<comment type="pathway">
    <text evidence="3 13">Cofactor biosynthesis; tetrahydrofolate biosynthesis; 7,8-dihydrofolate from 2-amino-4-hydroxy-6-hydroxymethyl-7,8-dihydropteridine diphosphate and 4-aminobenzoate: step 1/2.</text>
</comment>
<dbReference type="PANTHER" id="PTHR20941">
    <property type="entry name" value="FOLATE SYNTHESIS PROTEINS"/>
    <property type="match status" value="1"/>
</dbReference>
<comment type="caution">
    <text evidence="15">The sequence shown here is derived from an EMBL/GenBank/DDBJ whole genome shotgun (WGS) entry which is preliminary data.</text>
</comment>
<gene>
    <name evidence="15" type="primary">folP</name>
    <name evidence="15" type="ORF">ERL59_17950</name>
</gene>
<dbReference type="Pfam" id="PF00809">
    <property type="entry name" value="Pterin_bind"/>
    <property type="match status" value="1"/>
</dbReference>
<keyword evidence="16" id="KW-1185">Reference proteome</keyword>
<dbReference type="SUPFAM" id="SSF51717">
    <property type="entry name" value="Dihydropteroate synthetase-like"/>
    <property type="match status" value="1"/>
</dbReference>
<dbReference type="GO" id="GO:0046654">
    <property type="term" value="P:tetrahydrofolate biosynthetic process"/>
    <property type="evidence" value="ECO:0007669"/>
    <property type="project" value="UniProtKB-UniPathway"/>
</dbReference>
<evidence type="ECO:0000256" key="4">
    <source>
        <dbReference type="ARBA" id="ARBA00009503"/>
    </source>
</evidence>